<sequence>MRVIFAKKEKESVILPTLGNPVKDVRILAFNVNIPLIKKEDDLVNLQKVHPSQVNTLTNSYSQVLTNNCPQVNDQQENYFSTTNNPLQIFILPQMNDFSLTNIVRELTANEEMVAADENWKNWQLVLDTFQYILFKKNGQGLLGLIMVLEHFLYCSIKKNSPT</sequence>
<evidence type="ECO:0000313" key="1">
    <source>
        <dbReference type="EMBL" id="RHZ79531.1"/>
    </source>
</evidence>
<comment type="caution">
    <text evidence="1">The sequence shown here is derived from an EMBL/GenBank/DDBJ whole genome shotgun (WGS) entry which is preliminary data.</text>
</comment>
<organism evidence="1 2">
    <name type="scientific">Diversispora epigaea</name>
    <dbReference type="NCBI Taxonomy" id="1348612"/>
    <lineage>
        <taxon>Eukaryota</taxon>
        <taxon>Fungi</taxon>
        <taxon>Fungi incertae sedis</taxon>
        <taxon>Mucoromycota</taxon>
        <taxon>Glomeromycotina</taxon>
        <taxon>Glomeromycetes</taxon>
        <taxon>Diversisporales</taxon>
        <taxon>Diversisporaceae</taxon>
        <taxon>Diversispora</taxon>
    </lineage>
</organism>
<evidence type="ECO:0000313" key="2">
    <source>
        <dbReference type="Proteomes" id="UP000266861"/>
    </source>
</evidence>
<name>A0A397IUA2_9GLOM</name>
<protein>
    <submittedName>
        <fullName evidence="1">Uncharacterized protein</fullName>
    </submittedName>
</protein>
<proteinExistence type="predicted"/>
<dbReference type="Proteomes" id="UP000266861">
    <property type="component" value="Unassembled WGS sequence"/>
</dbReference>
<dbReference type="AlphaFoldDB" id="A0A397IUA2"/>
<accession>A0A397IUA2</accession>
<dbReference type="EMBL" id="PQFF01000135">
    <property type="protein sequence ID" value="RHZ79531.1"/>
    <property type="molecule type" value="Genomic_DNA"/>
</dbReference>
<keyword evidence="2" id="KW-1185">Reference proteome</keyword>
<reference evidence="1 2" key="1">
    <citation type="submission" date="2018-08" db="EMBL/GenBank/DDBJ databases">
        <title>Genome and evolution of the arbuscular mycorrhizal fungus Diversispora epigaea (formerly Glomus versiforme) and its bacterial endosymbionts.</title>
        <authorList>
            <person name="Sun X."/>
            <person name="Fei Z."/>
            <person name="Harrison M."/>
        </authorList>
    </citation>
    <scope>NUCLEOTIDE SEQUENCE [LARGE SCALE GENOMIC DNA]</scope>
    <source>
        <strain evidence="1 2">IT104</strain>
    </source>
</reference>
<gene>
    <name evidence="1" type="ORF">Glove_144g145</name>
</gene>